<evidence type="ECO:0000313" key="1">
    <source>
        <dbReference type="EMBL" id="SCJ62067.1"/>
    </source>
</evidence>
<reference evidence="1" key="1">
    <citation type="submission" date="2015-09" db="EMBL/GenBank/DDBJ databases">
        <authorList>
            <consortium name="Pathogen Informatics"/>
        </authorList>
    </citation>
    <scope>NUCLEOTIDE SEQUENCE</scope>
    <source>
        <strain evidence="1">2789STDY5834896</strain>
    </source>
</reference>
<accession>A0A1C6HWT2</accession>
<gene>
    <name evidence="1" type="ORF">SAMEA3545359_01095</name>
</gene>
<sequence>MAPSRDTKRDGCENRPDTKRPGCARTTCTYTQVELPISIQPAAQVGDIRLTCCGEPSVCCRRACDGSCLLTFTQQLRVEVPVTYSATVEAGTIDLCLPPKDCTGK</sequence>
<dbReference type="AlphaFoldDB" id="A0A1C6HWT2"/>
<dbReference type="EMBL" id="FMHG01000001">
    <property type="protein sequence ID" value="SCJ62067.1"/>
    <property type="molecule type" value="Genomic_DNA"/>
</dbReference>
<proteinExistence type="predicted"/>
<organism evidence="1">
    <name type="scientific">uncultured Anaerotruncus sp</name>
    <dbReference type="NCBI Taxonomy" id="905011"/>
    <lineage>
        <taxon>Bacteria</taxon>
        <taxon>Bacillati</taxon>
        <taxon>Bacillota</taxon>
        <taxon>Clostridia</taxon>
        <taxon>Eubacteriales</taxon>
        <taxon>Oscillospiraceae</taxon>
        <taxon>Anaerotruncus</taxon>
        <taxon>environmental samples</taxon>
    </lineage>
</organism>
<name>A0A1C6HWT2_9FIRM</name>
<protein>
    <submittedName>
        <fullName evidence="1">Uncharacterized protein</fullName>
    </submittedName>
</protein>